<evidence type="ECO:0000313" key="1">
    <source>
        <dbReference type="EMBL" id="KAL2635018.1"/>
    </source>
</evidence>
<dbReference type="Proteomes" id="UP001605036">
    <property type="component" value="Unassembled WGS sequence"/>
</dbReference>
<dbReference type="AlphaFoldDB" id="A0ABD1YWX1"/>
<gene>
    <name evidence="1" type="ORF">R1flu_006497</name>
</gene>
<comment type="caution">
    <text evidence="1">The sequence shown here is derived from an EMBL/GenBank/DDBJ whole genome shotgun (WGS) entry which is preliminary data.</text>
</comment>
<dbReference type="EMBL" id="JBHFFA010000003">
    <property type="protein sequence ID" value="KAL2635018.1"/>
    <property type="molecule type" value="Genomic_DNA"/>
</dbReference>
<keyword evidence="2" id="KW-1185">Reference proteome</keyword>
<proteinExistence type="predicted"/>
<dbReference type="PANTHER" id="PTHR33977">
    <property type="entry name" value="ZINC ION BINDING PROTEIN"/>
    <property type="match status" value="1"/>
</dbReference>
<dbReference type="PANTHER" id="PTHR33977:SF1">
    <property type="entry name" value="ZINC ION BINDING PROTEIN"/>
    <property type="match status" value="1"/>
</dbReference>
<reference evidence="1 2" key="1">
    <citation type="submission" date="2024-09" db="EMBL/GenBank/DDBJ databases">
        <title>Chromosome-scale assembly of Riccia fluitans.</title>
        <authorList>
            <person name="Paukszto L."/>
            <person name="Sawicki J."/>
            <person name="Karawczyk K."/>
            <person name="Piernik-Szablinska J."/>
            <person name="Szczecinska M."/>
            <person name="Mazdziarz M."/>
        </authorList>
    </citation>
    <scope>NUCLEOTIDE SEQUENCE [LARGE SCALE GENOMIC DNA]</scope>
    <source>
        <strain evidence="1">Rf_01</strain>
        <tissue evidence="1">Aerial parts of the thallus</tissue>
    </source>
</reference>
<organism evidence="1 2">
    <name type="scientific">Riccia fluitans</name>
    <dbReference type="NCBI Taxonomy" id="41844"/>
    <lineage>
        <taxon>Eukaryota</taxon>
        <taxon>Viridiplantae</taxon>
        <taxon>Streptophyta</taxon>
        <taxon>Embryophyta</taxon>
        <taxon>Marchantiophyta</taxon>
        <taxon>Marchantiopsida</taxon>
        <taxon>Marchantiidae</taxon>
        <taxon>Marchantiales</taxon>
        <taxon>Ricciaceae</taxon>
        <taxon>Riccia</taxon>
    </lineage>
</organism>
<evidence type="ECO:0000313" key="2">
    <source>
        <dbReference type="Proteomes" id="UP001605036"/>
    </source>
</evidence>
<sequence length="130" mass="14508">MKTKKDGERVQNYWCSYGPEDERTPTITNWAGLLLSAKNNGKGGRGVGNRPARLIVSVGLSCRRGCRCHFSTKTCPKKLEAIEICWKEMRHVDKNGLICHGLFNKDAANSNAELAPHMSAEARDFGERLM</sequence>
<accession>A0ABD1YWX1</accession>
<protein>
    <submittedName>
        <fullName evidence="1">Uncharacterized protein</fullName>
    </submittedName>
</protein>
<name>A0ABD1YWX1_9MARC</name>